<dbReference type="GO" id="GO:0030798">
    <property type="term" value="F:trans-aconitate 2-methyltransferase activity"/>
    <property type="evidence" value="ECO:0007669"/>
    <property type="project" value="InterPro"/>
</dbReference>
<dbReference type="GO" id="GO:0032259">
    <property type="term" value="P:methylation"/>
    <property type="evidence" value="ECO:0007669"/>
    <property type="project" value="UniProtKB-KW"/>
</dbReference>
<dbReference type="RefSeq" id="WP_112331676.1">
    <property type="nucleotide sequence ID" value="NZ_JADPHD010000001.1"/>
</dbReference>
<dbReference type="PANTHER" id="PTHR43861">
    <property type="entry name" value="TRANS-ACONITATE 2-METHYLTRANSFERASE-RELATED"/>
    <property type="match status" value="1"/>
</dbReference>
<dbReference type="InterPro" id="IPR029063">
    <property type="entry name" value="SAM-dependent_MTases_sf"/>
</dbReference>
<evidence type="ECO:0000313" key="5">
    <source>
        <dbReference type="Proteomes" id="UP000249377"/>
    </source>
</evidence>
<evidence type="ECO:0000256" key="2">
    <source>
        <dbReference type="ARBA" id="ARBA00022679"/>
    </source>
</evidence>
<proteinExistence type="predicted"/>
<keyword evidence="2 4" id="KW-0808">Transferase</keyword>
<name>A0A328UGJ0_9FIRM</name>
<dbReference type="InterPro" id="IPR041698">
    <property type="entry name" value="Methyltransf_25"/>
</dbReference>
<keyword evidence="1 4" id="KW-0489">Methyltransferase</keyword>
<sequence length="257" mass="29259">MQNWDAAQYLRFKGERTRPAEDLLSRIANENPAKVVDIGCGPGNSTRKLADRYPQADVLGVDSSPEMIRAAKEANPSLSFRLCDAGRELPALGSGFDVVFSNACIQWVPNHTQLLPDMMGLLKKGGTLAVQTPMNYEEPIHRIIQAVSSSERWCPLFSNPRVFYNLKPEEYYDLLASLTSEFSIWTTTYFHIMRTHADIIEWYKGTGLRPYLNALQEPDRSEFEREITAEVQKAYTPRPDGSIIFRFPRLFFTATKQ</sequence>
<evidence type="ECO:0000256" key="1">
    <source>
        <dbReference type="ARBA" id="ARBA00022603"/>
    </source>
</evidence>
<dbReference type="EMBL" id="QLYR01000001">
    <property type="protein sequence ID" value="RAQ30479.1"/>
    <property type="molecule type" value="Genomic_DNA"/>
</dbReference>
<dbReference type="AlphaFoldDB" id="A0A328UGJ0"/>
<evidence type="ECO:0000313" key="4">
    <source>
        <dbReference type="EMBL" id="RAQ30479.1"/>
    </source>
</evidence>
<dbReference type="SUPFAM" id="SSF53335">
    <property type="entry name" value="S-adenosyl-L-methionine-dependent methyltransferases"/>
    <property type="match status" value="1"/>
</dbReference>
<dbReference type="Pfam" id="PF13649">
    <property type="entry name" value="Methyltransf_25"/>
    <property type="match status" value="1"/>
</dbReference>
<dbReference type="CDD" id="cd02440">
    <property type="entry name" value="AdoMet_MTases"/>
    <property type="match status" value="1"/>
</dbReference>
<accession>A0A328UGJ0</accession>
<keyword evidence="5" id="KW-1185">Reference proteome</keyword>
<dbReference type="InterPro" id="IPR023149">
    <property type="entry name" value="Trans_acon_MeTrfase_C"/>
</dbReference>
<organism evidence="4 5">
    <name type="scientific">Hydrogeniiclostridium mannosilyticum</name>
    <dbReference type="NCBI Taxonomy" id="2764322"/>
    <lineage>
        <taxon>Bacteria</taxon>
        <taxon>Bacillati</taxon>
        <taxon>Bacillota</taxon>
        <taxon>Clostridia</taxon>
        <taxon>Eubacteriales</taxon>
        <taxon>Acutalibacteraceae</taxon>
        <taxon>Hydrogeniiclostridium</taxon>
    </lineage>
</organism>
<dbReference type="Gene3D" id="1.10.150.290">
    <property type="entry name" value="S-adenosyl-L-methionine-dependent methyltransferases"/>
    <property type="match status" value="1"/>
</dbReference>
<comment type="caution">
    <text evidence="4">The sequence shown here is derived from an EMBL/GenBank/DDBJ whole genome shotgun (WGS) entry which is preliminary data.</text>
</comment>
<gene>
    <name evidence="4" type="ORF">DPQ25_02975</name>
</gene>
<reference evidence="4 5" key="1">
    <citation type="submission" date="2018-06" db="EMBL/GenBank/DDBJ databases">
        <title>Noncontiguous genome sequence of Ruminococcaceae bacterium ASD2818.</title>
        <authorList>
            <person name="Chaplin A.V."/>
            <person name="Sokolova S.R."/>
            <person name="Kochetkova T.O."/>
            <person name="Goltsov A.Y."/>
            <person name="Trofimov D.Y."/>
            <person name="Efimov B.A."/>
        </authorList>
    </citation>
    <scope>NUCLEOTIDE SEQUENCE [LARGE SCALE GENOMIC DNA]</scope>
    <source>
        <strain evidence="4 5">ASD2818</strain>
    </source>
</reference>
<dbReference type="PANTHER" id="PTHR43861:SF1">
    <property type="entry name" value="TRANS-ACONITATE 2-METHYLTRANSFERASE"/>
    <property type="match status" value="1"/>
</dbReference>
<protein>
    <submittedName>
        <fullName evidence="4">Trans-aconitate methyltransferase</fullName>
    </submittedName>
</protein>
<dbReference type="Gene3D" id="3.40.50.150">
    <property type="entry name" value="Vaccinia Virus protein VP39"/>
    <property type="match status" value="1"/>
</dbReference>
<dbReference type="Proteomes" id="UP000249377">
    <property type="component" value="Unassembled WGS sequence"/>
</dbReference>
<feature type="domain" description="Methyltransferase" evidence="3">
    <location>
        <begin position="35"/>
        <end position="126"/>
    </location>
</feature>
<evidence type="ECO:0000259" key="3">
    <source>
        <dbReference type="Pfam" id="PF13649"/>
    </source>
</evidence>